<keyword evidence="11" id="KW-1185">Reference proteome</keyword>
<dbReference type="EMBL" id="MLYV02001080">
    <property type="protein sequence ID" value="PSR73354.1"/>
    <property type="molecule type" value="Genomic_DNA"/>
</dbReference>
<dbReference type="PROSITE" id="PS00137">
    <property type="entry name" value="SUBTILASE_HIS"/>
    <property type="match status" value="1"/>
</dbReference>
<dbReference type="Proteomes" id="UP000186601">
    <property type="component" value="Unassembled WGS sequence"/>
</dbReference>
<dbReference type="PROSITE" id="PS00138">
    <property type="entry name" value="SUBTILASE_SER"/>
    <property type="match status" value="1"/>
</dbReference>
<accession>A0A2R6NMT5</accession>
<dbReference type="InterPro" id="IPR023827">
    <property type="entry name" value="Peptidase_S8_Asp-AS"/>
</dbReference>
<gene>
    <name evidence="10" type="ORF">PHLCEN_2v10789</name>
</gene>
<keyword evidence="2 5" id="KW-0645">Protease</keyword>
<feature type="active site" description="Charge relay system" evidence="5">
    <location>
        <position position="217"/>
    </location>
</feature>
<feature type="active site" description="Charge relay system" evidence="5">
    <location>
        <position position="185"/>
    </location>
</feature>
<dbReference type="AlphaFoldDB" id="A0A2R6NMT5"/>
<dbReference type="PROSITE" id="PS51892">
    <property type="entry name" value="SUBTILASE"/>
    <property type="match status" value="1"/>
</dbReference>
<dbReference type="InterPro" id="IPR015500">
    <property type="entry name" value="Peptidase_S8_subtilisin-rel"/>
</dbReference>
<evidence type="ECO:0000256" key="4">
    <source>
        <dbReference type="ARBA" id="ARBA00022825"/>
    </source>
</evidence>
<evidence type="ECO:0000313" key="11">
    <source>
        <dbReference type="Proteomes" id="UP000186601"/>
    </source>
</evidence>
<dbReference type="GO" id="GO:0005615">
    <property type="term" value="C:extracellular space"/>
    <property type="evidence" value="ECO:0007669"/>
    <property type="project" value="TreeGrafter"/>
</dbReference>
<dbReference type="InterPro" id="IPR050131">
    <property type="entry name" value="Peptidase_S8_subtilisin-like"/>
</dbReference>
<evidence type="ECO:0000259" key="9">
    <source>
        <dbReference type="Pfam" id="PF05922"/>
    </source>
</evidence>
<keyword evidence="7" id="KW-0732">Signal</keyword>
<protein>
    <submittedName>
        <fullName evidence="10">Uncharacterized protein</fullName>
    </submittedName>
</protein>
<evidence type="ECO:0000256" key="1">
    <source>
        <dbReference type="ARBA" id="ARBA00011073"/>
    </source>
</evidence>
<dbReference type="CDD" id="cd04077">
    <property type="entry name" value="Peptidases_S8_PCSK9_ProteinaseK_like"/>
    <property type="match status" value="1"/>
</dbReference>
<dbReference type="SUPFAM" id="SSF52743">
    <property type="entry name" value="Subtilisin-like"/>
    <property type="match status" value="1"/>
</dbReference>
<dbReference type="InterPro" id="IPR023828">
    <property type="entry name" value="Peptidase_S8_Ser-AS"/>
</dbReference>
<evidence type="ECO:0000259" key="8">
    <source>
        <dbReference type="Pfam" id="PF00082"/>
    </source>
</evidence>
<dbReference type="PRINTS" id="PR00723">
    <property type="entry name" value="SUBTILISIN"/>
</dbReference>
<dbReference type="SUPFAM" id="SSF54897">
    <property type="entry name" value="Protease propeptides/inhibitors"/>
    <property type="match status" value="1"/>
</dbReference>
<evidence type="ECO:0000256" key="7">
    <source>
        <dbReference type="SAM" id="SignalP"/>
    </source>
</evidence>
<dbReference type="GO" id="GO:0006508">
    <property type="term" value="P:proteolysis"/>
    <property type="evidence" value="ECO:0007669"/>
    <property type="project" value="UniProtKB-KW"/>
</dbReference>
<dbReference type="PANTHER" id="PTHR43806">
    <property type="entry name" value="PEPTIDASE S8"/>
    <property type="match status" value="1"/>
</dbReference>
<dbReference type="InterPro" id="IPR034193">
    <property type="entry name" value="PCSK9_ProteinaseK-like"/>
</dbReference>
<evidence type="ECO:0000256" key="6">
    <source>
        <dbReference type="RuleBase" id="RU003355"/>
    </source>
</evidence>
<dbReference type="PANTHER" id="PTHR43806:SF11">
    <property type="entry name" value="CEREVISIN-RELATED"/>
    <property type="match status" value="1"/>
</dbReference>
<proteinExistence type="inferred from homology"/>
<sequence length="504" mass="53128">MPSIYLTLLAVALGAAASPLSTNYHDIPRERYPIAMAPLLVAEHPHGTVNNSYIVMLKSNIAPALMQNHMNFVQQSHEALPLAGDDELSAGLRHVYDSQIKGYAGAFSEGVIDRIRQMPEVQYIEKDQIVRTLEVPNGVDSDKTQTGAPWGLARVSHRQKLTLGTFTKYVYDTKGGEGVDVYVVDTGINVDHVEFEGRASWGKTIPQNDVDEDGNGHGTHCAGTIASAKYGVAKAAHVIAVKVLGSNGSGTMSDVVAGVAWASDSAKAKAEAAKKEFAATGKTSHKGSVANMSLGGGKSRALDDAVNAAVDEGLHFAVAAGNDNRDACNYSPAAAENAVTVGASTIGDDRAYFSNFGKCVDVFAPGLNIKSTYIGSKYATTTMSGTSMASPHTAGVLAYLLSLYPSKSFNPEVSPDLVPASLALFAPSSFSNMYTFVHAALPSWVTSVMPSPALVEEVAPVPKEPQTLSPKQLKKALLALSTPDTFLELPADTPNLLIFNNATA</sequence>
<reference evidence="10 11" key="1">
    <citation type="submission" date="2018-02" db="EMBL/GenBank/DDBJ databases">
        <title>Genome sequence of the basidiomycete white-rot fungus Phlebia centrifuga.</title>
        <authorList>
            <person name="Granchi Z."/>
            <person name="Peng M."/>
            <person name="de Vries R.P."/>
            <person name="Hilden K."/>
            <person name="Makela M.R."/>
            <person name="Grigoriev I."/>
            <person name="Riley R."/>
        </authorList>
    </citation>
    <scope>NUCLEOTIDE SEQUENCE [LARGE SCALE GENOMIC DNA]</scope>
    <source>
        <strain evidence="10 11">FBCC195</strain>
    </source>
</reference>
<comment type="similarity">
    <text evidence="1 5 6">Belongs to the peptidase S8 family.</text>
</comment>
<dbReference type="Pfam" id="PF05922">
    <property type="entry name" value="Inhibitor_I9"/>
    <property type="match status" value="1"/>
</dbReference>
<dbReference type="Pfam" id="PF00082">
    <property type="entry name" value="Peptidase_S8"/>
    <property type="match status" value="1"/>
</dbReference>
<dbReference type="InterPro" id="IPR037045">
    <property type="entry name" value="S8pro/Inhibitor_I9_sf"/>
</dbReference>
<evidence type="ECO:0000256" key="3">
    <source>
        <dbReference type="ARBA" id="ARBA00022801"/>
    </source>
</evidence>
<dbReference type="InterPro" id="IPR022398">
    <property type="entry name" value="Peptidase_S8_His-AS"/>
</dbReference>
<dbReference type="Gene3D" id="3.30.70.80">
    <property type="entry name" value="Peptidase S8 propeptide/proteinase inhibitor I9"/>
    <property type="match status" value="1"/>
</dbReference>
<dbReference type="InterPro" id="IPR010259">
    <property type="entry name" value="S8pro/Inhibitor_I9"/>
</dbReference>
<evidence type="ECO:0000256" key="5">
    <source>
        <dbReference type="PROSITE-ProRule" id="PRU01240"/>
    </source>
</evidence>
<comment type="caution">
    <text evidence="10">The sequence shown here is derived from an EMBL/GenBank/DDBJ whole genome shotgun (WGS) entry which is preliminary data.</text>
</comment>
<name>A0A2R6NMT5_9APHY</name>
<evidence type="ECO:0000313" key="10">
    <source>
        <dbReference type="EMBL" id="PSR73354.1"/>
    </source>
</evidence>
<dbReference type="GO" id="GO:0004252">
    <property type="term" value="F:serine-type endopeptidase activity"/>
    <property type="evidence" value="ECO:0007669"/>
    <property type="project" value="UniProtKB-UniRule"/>
</dbReference>
<dbReference type="InterPro" id="IPR000209">
    <property type="entry name" value="Peptidase_S8/S53_dom"/>
</dbReference>
<feature type="signal peptide" evidence="7">
    <location>
        <begin position="1"/>
        <end position="17"/>
    </location>
</feature>
<feature type="domain" description="Peptidase S8/S53" evidence="8">
    <location>
        <begin position="176"/>
        <end position="411"/>
    </location>
</feature>
<feature type="chain" id="PRO_5015328392" evidence="7">
    <location>
        <begin position="18"/>
        <end position="504"/>
    </location>
</feature>
<keyword evidence="3 5" id="KW-0378">Hydrolase</keyword>
<feature type="active site" description="Charge relay system" evidence="5">
    <location>
        <position position="387"/>
    </location>
</feature>
<dbReference type="OrthoDB" id="206201at2759"/>
<organism evidence="10 11">
    <name type="scientific">Hermanssonia centrifuga</name>
    <dbReference type="NCBI Taxonomy" id="98765"/>
    <lineage>
        <taxon>Eukaryota</taxon>
        <taxon>Fungi</taxon>
        <taxon>Dikarya</taxon>
        <taxon>Basidiomycota</taxon>
        <taxon>Agaricomycotina</taxon>
        <taxon>Agaricomycetes</taxon>
        <taxon>Polyporales</taxon>
        <taxon>Meruliaceae</taxon>
        <taxon>Hermanssonia</taxon>
    </lineage>
</organism>
<feature type="domain" description="Inhibitor I9" evidence="9">
    <location>
        <begin position="52"/>
        <end position="132"/>
    </location>
</feature>
<dbReference type="Gene3D" id="3.40.50.200">
    <property type="entry name" value="Peptidase S8/S53 domain"/>
    <property type="match status" value="1"/>
</dbReference>
<evidence type="ECO:0000256" key="2">
    <source>
        <dbReference type="ARBA" id="ARBA00022670"/>
    </source>
</evidence>
<dbReference type="STRING" id="98765.A0A2R6NMT5"/>
<dbReference type="PROSITE" id="PS00136">
    <property type="entry name" value="SUBTILASE_ASP"/>
    <property type="match status" value="1"/>
</dbReference>
<keyword evidence="4 5" id="KW-0720">Serine protease</keyword>
<dbReference type="InterPro" id="IPR036852">
    <property type="entry name" value="Peptidase_S8/S53_dom_sf"/>
</dbReference>